<feature type="domain" description="NAD-dependent epimerase/dehydratase" evidence="3">
    <location>
        <begin position="4"/>
        <end position="224"/>
    </location>
</feature>
<dbReference type="Gene3D" id="3.40.50.720">
    <property type="entry name" value="NAD(P)-binding Rossmann-like Domain"/>
    <property type="match status" value="1"/>
</dbReference>
<comment type="pathway">
    <text evidence="1">Bacterial outer membrane biogenesis; LPS O-antigen biosynthesis.</text>
</comment>
<evidence type="ECO:0000256" key="1">
    <source>
        <dbReference type="ARBA" id="ARBA00005125"/>
    </source>
</evidence>
<dbReference type="EMBL" id="PJCQ01000022">
    <property type="protein sequence ID" value="PLV17212.1"/>
    <property type="molecule type" value="Genomic_DNA"/>
</dbReference>
<dbReference type="SUPFAM" id="SSF51735">
    <property type="entry name" value="NAD(P)-binding Rossmann-fold domains"/>
    <property type="match status" value="1"/>
</dbReference>
<dbReference type="EMBL" id="PJCP01000022">
    <property type="protein sequence ID" value="PLV22073.1"/>
    <property type="molecule type" value="Genomic_DNA"/>
</dbReference>
<evidence type="ECO:0000313" key="4">
    <source>
        <dbReference type="EMBL" id="PLV17212.1"/>
    </source>
</evidence>
<protein>
    <submittedName>
        <fullName evidence="4">NAD-dependent epimerase</fullName>
    </submittedName>
</protein>
<dbReference type="RefSeq" id="WP_102082370.1">
    <property type="nucleotide sequence ID" value="NZ_CP162012.1"/>
</dbReference>
<evidence type="ECO:0000256" key="2">
    <source>
        <dbReference type="ARBA" id="ARBA00007637"/>
    </source>
</evidence>
<dbReference type="Proteomes" id="UP000234839">
    <property type="component" value="Unassembled WGS sequence"/>
</dbReference>
<name>A0AAX0VRF1_9PSED</name>
<dbReference type="AlphaFoldDB" id="A0AAX0VRF1"/>
<evidence type="ECO:0000313" key="5">
    <source>
        <dbReference type="EMBL" id="PLV22073.1"/>
    </source>
</evidence>
<dbReference type="InterPro" id="IPR001509">
    <property type="entry name" value="Epimerase_deHydtase"/>
</dbReference>
<comment type="similarity">
    <text evidence="2">Belongs to the NAD(P)-dependent epimerase/dehydratase family.</text>
</comment>
<gene>
    <name evidence="4" type="ORF">CXG49_20435</name>
    <name evidence="5" type="ORF">CXG53_21910</name>
</gene>
<comment type="caution">
    <text evidence="4">The sequence shown here is derived from an EMBL/GenBank/DDBJ whole genome shotgun (WGS) entry which is preliminary data.</text>
</comment>
<proteinExistence type="inferred from homology"/>
<sequence length="323" mass="34854">MKRVLVTGASGFVGAALTTRLVKSGYSVVGMARHRREGCTAQTFIETDLTCSGAFDDRIVQVDCIVHLAGRAHVLGHSNESQLAVFREVNRDATICLARAALIAGVKRFVFVSSIGVNGSSTTYEPFRESSQAAPQADYAVSKWEAETELKALLSGTSMELVIVRPPLIYAADAPGNFRRLLKLVDSGVPLPLQSVTNLRSVISRDNVVAFLELCMHHPAAAGELFLIADAQAVSTPDMIRAISSGLGKPPRLFPFPLACLRVALRCLGRRAMYGQLCGSLQIDDSRARTVLGWAPQGTTVEGLRRAGLEYRALDNQARDNVD</sequence>
<dbReference type="GeneID" id="93545383"/>
<dbReference type="Pfam" id="PF01370">
    <property type="entry name" value="Epimerase"/>
    <property type="match status" value="1"/>
</dbReference>
<evidence type="ECO:0000313" key="7">
    <source>
        <dbReference type="Proteomes" id="UP000234878"/>
    </source>
</evidence>
<accession>A0AAX0VRF1</accession>
<dbReference type="PANTHER" id="PTHR43000">
    <property type="entry name" value="DTDP-D-GLUCOSE 4,6-DEHYDRATASE-RELATED"/>
    <property type="match status" value="1"/>
</dbReference>
<evidence type="ECO:0000259" key="3">
    <source>
        <dbReference type="Pfam" id="PF01370"/>
    </source>
</evidence>
<organism evidence="4 7">
    <name type="scientific">Pseudomonas guariconensis</name>
    <dbReference type="NCBI Taxonomy" id="1288410"/>
    <lineage>
        <taxon>Bacteria</taxon>
        <taxon>Pseudomonadati</taxon>
        <taxon>Pseudomonadota</taxon>
        <taxon>Gammaproteobacteria</taxon>
        <taxon>Pseudomonadales</taxon>
        <taxon>Pseudomonadaceae</taxon>
        <taxon>Pseudomonas</taxon>
    </lineage>
</organism>
<dbReference type="Proteomes" id="UP000234878">
    <property type="component" value="Unassembled WGS sequence"/>
</dbReference>
<keyword evidence="6" id="KW-1185">Reference proteome</keyword>
<dbReference type="InterPro" id="IPR036291">
    <property type="entry name" value="NAD(P)-bd_dom_sf"/>
</dbReference>
<evidence type="ECO:0000313" key="6">
    <source>
        <dbReference type="Proteomes" id="UP000234839"/>
    </source>
</evidence>
<reference evidence="6 7" key="1">
    <citation type="submission" date="2017-12" db="EMBL/GenBank/DDBJ databases">
        <title>Detection of the carbapenemase gene blaVIM-5 in members of the Pseudomonas putida group isolated from polluted Nigerian wetlands.</title>
        <authorList>
            <person name="Adelowo O."/>
            <person name="Vollmers J."/>
            <person name="Maeusezahl I."/>
            <person name="Kaster A.-K."/>
            <person name="Mueller J.A."/>
        </authorList>
    </citation>
    <scope>NUCLEOTIDE SEQUENCE [LARGE SCALE GENOMIC DNA]</scope>
    <source>
        <strain evidence="5 6">MR119</strain>
        <strain evidence="4 7">MR144</strain>
    </source>
</reference>